<feature type="domain" description="Kinesin motor" evidence="9">
    <location>
        <begin position="41"/>
        <end position="388"/>
    </location>
</feature>
<dbReference type="GO" id="GO:0005874">
    <property type="term" value="C:microtubule"/>
    <property type="evidence" value="ECO:0007669"/>
    <property type="project" value="UniProtKB-KW"/>
</dbReference>
<dbReference type="SMART" id="SM00129">
    <property type="entry name" value="KISc"/>
    <property type="match status" value="1"/>
</dbReference>
<evidence type="ECO:0000259" key="9">
    <source>
        <dbReference type="PROSITE" id="PS50067"/>
    </source>
</evidence>
<keyword evidence="4" id="KW-0206">Cytoskeleton</keyword>
<feature type="region of interest" description="Disordered" evidence="8">
    <location>
        <begin position="1"/>
        <end position="26"/>
    </location>
</feature>
<protein>
    <recommendedName>
        <fullName evidence="6">Kinesin-like protein</fullName>
    </recommendedName>
</protein>
<dbReference type="PANTHER" id="PTHR47968:SF65">
    <property type="entry name" value="KINESIN MOTOR DOMAIN-CONTAINING PROTEIN"/>
    <property type="match status" value="1"/>
</dbReference>
<dbReference type="VEuPathDB" id="VectorBase:LDEU000997"/>
<dbReference type="InterPro" id="IPR027640">
    <property type="entry name" value="Kinesin-like_fam"/>
</dbReference>
<feature type="binding site" evidence="5">
    <location>
        <begin position="140"/>
        <end position="147"/>
    </location>
    <ligand>
        <name>ATP</name>
        <dbReference type="ChEBI" id="CHEBI:30616"/>
    </ligand>
</feature>
<dbReference type="InterPro" id="IPR036961">
    <property type="entry name" value="Kinesin_motor_dom_sf"/>
</dbReference>
<keyword evidence="2 5" id="KW-0547">Nucleotide-binding</keyword>
<dbReference type="AlphaFoldDB" id="A0A443SU64"/>
<feature type="region of interest" description="Disordered" evidence="8">
    <location>
        <begin position="814"/>
        <end position="835"/>
    </location>
</feature>
<dbReference type="SUPFAM" id="SSF52540">
    <property type="entry name" value="P-loop containing nucleoside triphosphate hydrolases"/>
    <property type="match status" value="1"/>
</dbReference>
<dbReference type="Pfam" id="PF00225">
    <property type="entry name" value="Kinesin"/>
    <property type="match status" value="1"/>
</dbReference>
<evidence type="ECO:0000256" key="6">
    <source>
        <dbReference type="RuleBase" id="RU000394"/>
    </source>
</evidence>
<feature type="coiled-coil region" evidence="7">
    <location>
        <begin position="410"/>
        <end position="437"/>
    </location>
</feature>
<dbReference type="Gene3D" id="3.40.850.10">
    <property type="entry name" value="Kinesin motor domain"/>
    <property type="match status" value="1"/>
</dbReference>
<keyword evidence="11" id="KW-1185">Reference proteome</keyword>
<comment type="similarity">
    <text evidence="5 6">Belongs to the TRAFAC class myosin-kinesin ATPase superfamily. Kinesin family.</text>
</comment>
<dbReference type="PRINTS" id="PR00380">
    <property type="entry name" value="KINESINHEAVY"/>
</dbReference>
<sequence>MSASPRKRSVDCILSNEEDSENGAPLNKKAALPVDATDNSRIRVFVRIRPESEKETNSLNVIDVIDSQMLVFDPLIENQDFVYHGKRYKEIGKRANKNATFFFDRVFDQNSSNIEVYEAVTKRFITSLLDGFNCTVFAYGATGSGKTHTMLGSIEDPGVIFFTSTELFKSIDEKTDEQLEVSVSYFEVYNEVVYDLLSPVRNKPLSVRDDPQRGVVVANLSVHHPRDAHHLIEMLESGNSQRCQQATDANEQSSRSHAIFQISLKKQDFSSSQQRCIQLSKMSLIDLAGSERASVAYKANRSKSLQREGGNINKSLLALGNCINALTNHDPKKGNKYIPYRSSKLTLLLKDSLGGNCQTAMIATVSPSNLSFDDSYNTLSYAHRAKGIQLNVKRQTVAVGIQPRHYTQALESLEQKNKDLETENQMLLAEIARLQKQMKSLPDNPVSDQKGSVDILNSCKNTLDRFFEERISLRRELMECESNTRKIDLRLMLRKLESKRIKVLTGRNEEGDASKKDHLRALYSQKVHYDDVKEVLLKKIEDNEKILSDLEADVRKRTETGDLLIDAYFTDQHLKTEFKDMCYAEKHANEIANELMSRFDANEEVIVEAMSLIRHTHLLLSGMNRLSEELQEKFLAIQRKVEGKKSVVWRDNVPRRDRLSVYAQIDLRHVLLLPTYTAIPRSPLTDCVSSDLITVCNGLTPDCDEKFKTITATITKSVAAILPMKSDMKENDLNDTFTVDEPAPSVMRVAPRNRKMWRPYHVPNSRVDMNMNREANWNSNTNRNVMKSNNWREPMSDRQWNSHSQYTIQKFNGNRFTGNKKGSNSPFTQTKKFRF</sequence>
<dbReference type="Proteomes" id="UP000288716">
    <property type="component" value="Unassembled WGS sequence"/>
</dbReference>
<keyword evidence="6" id="KW-0493">Microtubule</keyword>
<comment type="subcellular location">
    <subcellularLocation>
        <location evidence="1">Cytoplasm</location>
        <location evidence="1">Cytoskeleton</location>
    </subcellularLocation>
</comment>
<dbReference type="InterPro" id="IPR001752">
    <property type="entry name" value="Kinesin_motor_dom"/>
</dbReference>
<dbReference type="PROSITE" id="PS50067">
    <property type="entry name" value="KINESIN_MOTOR_2"/>
    <property type="match status" value="1"/>
</dbReference>
<dbReference type="GO" id="GO:0003777">
    <property type="term" value="F:microtubule motor activity"/>
    <property type="evidence" value="ECO:0007669"/>
    <property type="project" value="InterPro"/>
</dbReference>
<keyword evidence="3 5" id="KW-0067">ATP-binding</keyword>
<evidence type="ECO:0000256" key="4">
    <source>
        <dbReference type="ARBA" id="ARBA00023212"/>
    </source>
</evidence>
<dbReference type="GO" id="GO:0005524">
    <property type="term" value="F:ATP binding"/>
    <property type="evidence" value="ECO:0007669"/>
    <property type="project" value="UniProtKB-UniRule"/>
</dbReference>
<keyword evidence="5 6" id="KW-0505">Motor protein</keyword>
<evidence type="ECO:0000256" key="5">
    <source>
        <dbReference type="PROSITE-ProRule" id="PRU00283"/>
    </source>
</evidence>
<evidence type="ECO:0000256" key="2">
    <source>
        <dbReference type="ARBA" id="ARBA00022741"/>
    </source>
</evidence>
<proteinExistence type="inferred from homology"/>
<dbReference type="InterPro" id="IPR019821">
    <property type="entry name" value="Kinesin_motor_CS"/>
</dbReference>
<evidence type="ECO:0000256" key="3">
    <source>
        <dbReference type="ARBA" id="ARBA00022840"/>
    </source>
</evidence>
<dbReference type="InterPro" id="IPR027417">
    <property type="entry name" value="P-loop_NTPase"/>
</dbReference>
<name>A0A443SU64_9ACAR</name>
<dbReference type="PROSITE" id="PS00411">
    <property type="entry name" value="KINESIN_MOTOR_1"/>
    <property type="match status" value="1"/>
</dbReference>
<dbReference type="EMBL" id="NCKV01000290">
    <property type="protein sequence ID" value="RWS31043.1"/>
    <property type="molecule type" value="Genomic_DNA"/>
</dbReference>
<keyword evidence="7" id="KW-0175">Coiled coil</keyword>
<keyword evidence="4" id="KW-0963">Cytoplasm</keyword>
<evidence type="ECO:0000256" key="7">
    <source>
        <dbReference type="SAM" id="Coils"/>
    </source>
</evidence>
<reference evidence="10 11" key="1">
    <citation type="journal article" date="2018" name="Gigascience">
        <title>Genomes of trombidid mites reveal novel predicted allergens and laterally-transferred genes associated with secondary metabolism.</title>
        <authorList>
            <person name="Dong X."/>
            <person name="Chaisiri K."/>
            <person name="Xia D."/>
            <person name="Armstrong S.D."/>
            <person name="Fang Y."/>
            <person name="Donnelly M.J."/>
            <person name="Kadowaki T."/>
            <person name="McGarry J.W."/>
            <person name="Darby A.C."/>
            <person name="Makepeace B.L."/>
        </authorList>
    </citation>
    <scope>NUCLEOTIDE SEQUENCE [LARGE SCALE GENOMIC DNA]</scope>
    <source>
        <strain evidence="10">UoL-UT</strain>
    </source>
</reference>
<dbReference type="GO" id="GO:0007018">
    <property type="term" value="P:microtubule-based movement"/>
    <property type="evidence" value="ECO:0007669"/>
    <property type="project" value="InterPro"/>
</dbReference>
<dbReference type="PANTHER" id="PTHR47968">
    <property type="entry name" value="CENTROMERE PROTEIN E"/>
    <property type="match status" value="1"/>
</dbReference>
<gene>
    <name evidence="10" type="ORF">B4U80_04371</name>
</gene>
<dbReference type="STRING" id="299467.A0A443SU64"/>
<dbReference type="GO" id="GO:0008017">
    <property type="term" value="F:microtubule binding"/>
    <property type="evidence" value="ECO:0007669"/>
    <property type="project" value="InterPro"/>
</dbReference>
<evidence type="ECO:0000256" key="8">
    <source>
        <dbReference type="SAM" id="MobiDB-lite"/>
    </source>
</evidence>
<organism evidence="10 11">
    <name type="scientific">Leptotrombidium deliense</name>
    <dbReference type="NCBI Taxonomy" id="299467"/>
    <lineage>
        <taxon>Eukaryota</taxon>
        <taxon>Metazoa</taxon>
        <taxon>Ecdysozoa</taxon>
        <taxon>Arthropoda</taxon>
        <taxon>Chelicerata</taxon>
        <taxon>Arachnida</taxon>
        <taxon>Acari</taxon>
        <taxon>Acariformes</taxon>
        <taxon>Trombidiformes</taxon>
        <taxon>Prostigmata</taxon>
        <taxon>Anystina</taxon>
        <taxon>Parasitengona</taxon>
        <taxon>Trombiculoidea</taxon>
        <taxon>Trombiculidae</taxon>
        <taxon>Leptotrombidium</taxon>
    </lineage>
</organism>
<evidence type="ECO:0000256" key="1">
    <source>
        <dbReference type="ARBA" id="ARBA00004245"/>
    </source>
</evidence>
<comment type="caution">
    <text evidence="10">The sequence shown here is derived from an EMBL/GenBank/DDBJ whole genome shotgun (WGS) entry which is preliminary data.</text>
</comment>
<dbReference type="OrthoDB" id="6489156at2759"/>
<accession>A0A443SU64</accession>
<evidence type="ECO:0000313" key="10">
    <source>
        <dbReference type="EMBL" id="RWS31043.1"/>
    </source>
</evidence>
<evidence type="ECO:0000313" key="11">
    <source>
        <dbReference type="Proteomes" id="UP000288716"/>
    </source>
</evidence>